<proteinExistence type="predicted"/>
<dbReference type="EMBL" id="CAADIP010000014">
    <property type="protein sequence ID" value="VFR84673.1"/>
    <property type="molecule type" value="Genomic_DNA"/>
</dbReference>
<dbReference type="EMBL" id="CAADID010000001">
    <property type="protein sequence ID" value="VFR57662.1"/>
    <property type="molecule type" value="Genomic_DNA"/>
</dbReference>
<dbReference type="NCBIfam" id="NF033625">
    <property type="entry name" value="HpxZ"/>
    <property type="match status" value="1"/>
</dbReference>
<dbReference type="EMBL" id="CAADIK010000049">
    <property type="protein sequence ID" value="VFR80956.1"/>
    <property type="molecule type" value="Genomic_DNA"/>
</dbReference>
<protein>
    <submittedName>
        <fullName evidence="3">No significant database hits</fullName>
    </submittedName>
</protein>
<dbReference type="Gene3D" id="3.10.450.50">
    <property type="match status" value="1"/>
</dbReference>
<evidence type="ECO:0000313" key="3">
    <source>
        <dbReference type="EMBL" id="VFR56407.1"/>
    </source>
</evidence>
<dbReference type="EMBL" id="CAADII010000065">
    <property type="protein sequence ID" value="VFR56407.1"/>
    <property type="molecule type" value="Genomic_DNA"/>
</dbReference>
<sequence>MEINDPAVLEEVRQQFMRYEAALTGNDVAVLDELFWNAEQTVRYGATEQLYGYAEIQAFRAARPSKGLDRSIVKTQITTFGRDMATAHLEFRREGVEKVGRQTQTWVRMPEGWRVVSAHVSSMG</sequence>
<evidence type="ECO:0000313" key="2">
    <source>
        <dbReference type="EMBL" id="VFR50972.1"/>
    </source>
</evidence>
<dbReference type="Pfam" id="PF11533">
    <property type="entry name" value="AtzH-like"/>
    <property type="match status" value="1"/>
</dbReference>
<gene>
    <name evidence="1" type="ORF">AMP9_0258</name>
    <name evidence="2" type="ORF">ANT2_0257</name>
    <name evidence="4" type="ORF">ANT3_0258</name>
    <name evidence="3" type="ORF">BRI6_0253</name>
    <name evidence="5" type="ORF">BRI9_0254</name>
    <name evidence="6" type="ORF">IVO3_0254</name>
    <name evidence="7" type="ORF">RAN7_0253</name>
</gene>
<evidence type="ECO:0000313" key="4">
    <source>
        <dbReference type="EMBL" id="VFR57662.1"/>
    </source>
</evidence>
<dbReference type="InterPro" id="IPR032710">
    <property type="entry name" value="NTF2-like_dom_sf"/>
</dbReference>
<evidence type="ECO:0000313" key="7">
    <source>
        <dbReference type="EMBL" id="VFS25620.1"/>
    </source>
</evidence>
<accession>A0A484S458</accession>
<name>A0A484S458_9ZZZZ</name>
<evidence type="ECO:0000313" key="1">
    <source>
        <dbReference type="EMBL" id="VFR17400.1"/>
    </source>
</evidence>
<dbReference type="EMBL" id="CAADIG010000031">
    <property type="protein sequence ID" value="VFR50972.1"/>
    <property type="molecule type" value="Genomic_DNA"/>
</dbReference>
<organism evidence="3">
    <name type="scientific">plant metagenome</name>
    <dbReference type="NCBI Taxonomy" id="1297885"/>
    <lineage>
        <taxon>unclassified sequences</taxon>
        <taxon>metagenomes</taxon>
        <taxon>organismal metagenomes</taxon>
    </lineage>
</organism>
<dbReference type="EMBL" id="CAADIZ010000033">
    <property type="protein sequence ID" value="VFS25620.1"/>
    <property type="molecule type" value="Genomic_DNA"/>
</dbReference>
<reference evidence="3" key="1">
    <citation type="submission" date="2019-03" db="EMBL/GenBank/DDBJ databases">
        <authorList>
            <person name="Danneels B."/>
        </authorList>
    </citation>
    <scope>NUCLEOTIDE SEQUENCE</scope>
</reference>
<dbReference type="SUPFAM" id="SSF54427">
    <property type="entry name" value="NTF2-like"/>
    <property type="match status" value="1"/>
</dbReference>
<evidence type="ECO:0000313" key="5">
    <source>
        <dbReference type="EMBL" id="VFR80956.1"/>
    </source>
</evidence>
<dbReference type="AlphaFoldDB" id="A0A484S458"/>
<dbReference type="InterPro" id="IPR024507">
    <property type="entry name" value="AtzH-like"/>
</dbReference>
<dbReference type="EMBL" id="CAADHY010000009">
    <property type="protein sequence ID" value="VFR17400.1"/>
    <property type="molecule type" value="Genomic_DNA"/>
</dbReference>
<evidence type="ECO:0000313" key="6">
    <source>
        <dbReference type="EMBL" id="VFR84673.1"/>
    </source>
</evidence>